<name>A0A1R1Y0R6_9FUNG</name>
<comment type="caution">
    <text evidence="1">The sequence shown here is derived from an EMBL/GenBank/DDBJ whole genome shotgun (WGS) entry which is preliminary data.</text>
</comment>
<accession>A0A1R1Y0R6</accession>
<dbReference type="Proteomes" id="UP000187283">
    <property type="component" value="Unassembled WGS sequence"/>
</dbReference>
<dbReference type="EMBL" id="LSSN01001219">
    <property type="protein sequence ID" value="OMJ20532.1"/>
    <property type="molecule type" value="Genomic_DNA"/>
</dbReference>
<reference evidence="1 2" key="1">
    <citation type="submission" date="2017-01" db="EMBL/GenBank/DDBJ databases">
        <authorList>
            <person name="Mah S.A."/>
            <person name="Swanson W.J."/>
            <person name="Moy G.W."/>
            <person name="Vacquier V.D."/>
        </authorList>
    </citation>
    <scope>NUCLEOTIDE SEQUENCE [LARGE SCALE GENOMIC DNA]</scope>
    <source>
        <strain evidence="1 2">GSMNP</strain>
    </source>
</reference>
<sequence length="91" mass="10551">MFPNCFPDNLINIIPKSEVSSINMLKKTLISNEDSIELISSKKKDLDYGYSNCWDSILKSYYLYSSQANNLSFNQQLFWKSRAKTLSNLIK</sequence>
<evidence type="ECO:0000313" key="1">
    <source>
        <dbReference type="EMBL" id="OMJ20532.1"/>
    </source>
</evidence>
<dbReference type="AlphaFoldDB" id="A0A1R1Y0R6"/>
<evidence type="ECO:0000313" key="2">
    <source>
        <dbReference type="Proteomes" id="UP000187283"/>
    </source>
</evidence>
<keyword evidence="2" id="KW-1185">Reference proteome</keyword>
<gene>
    <name evidence="1" type="ORF">AYI70_g4056</name>
</gene>
<proteinExistence type="predicted"/>
<organism evidence="1 2">
    <name type="scientific">Smittium culicis</name>
    <dbReference type="NCBI Taxonomy" id="133412"/>
    <lineage>
        <taxon>Eukaryota</taxon>
        <taxon>Fungi</taxon>
        <taxon>Fungi incertae sedis</taxon>
        <taxon>Zoopagomycota</taxon>
        <taxon>Kickxellomycotina</taxon>
        <taxon>Harpellomycetes</taxon>
        <taxon>Harpellales</taxon>
        <taxon>Legeriomycetaceae</taxon>
        <taxon>Smittium</taxon>
    </lineage>
</organism>
<protein>
    <submittedName>
        <fullName evidence="1">Uncharacterized protein</fullName>
    </submittedName>
</protein>